<sequence length="422" mass="49370">MDFIVISNTSAESHLSLEHKEKIISDSLHYNPNPRDILDMRIIEEKLQYFPTEDKMIFEEIISYHNIVNIRILMRCLNTALPLYLHAENHPELEWKIASKTILSSILSYFILLFIHNKSMDELIIDSIQHIPPQNSSSDENPHEPRLLSTLHNYKINIHLKNYYSGHVSLYDILDDVFYVPTPLSTIDIAVSTRPELQETDEKEFFPTIIGLISRTIPCDLHQWLRAVQNYEYLTYHKYLPKSSLLTLQFMSSKSLEFSDEDIITYFEFHNNNPISSWTSGFDDGKLIFSILSGRHNNIEKRKNLKTIKEIIETDGWALFDVNLLLKLDPMGNYKTLEVLGAPFLTKCILKEWSIKDIEQFNAFLRSNYRISNISQFATNEKQRLIYLNQKLDIYFIGKQESFKYGAIYDLNNTVRHAISCL</sequence>
<organism evidence="1 2">
    <name type="scientific">Escherichia coli</name>
    <dbReference type="NCBI Taxonomy" id="562"/>
    <lineage>
        <taxon>Bacteria</taxon>
        <taxon>Pseudomonadati</taxon>
        <taxon>Pseudomonadota</taxon>
        <taxon>Gammaproteobacteria</taxon>
        <taxon>Enterobacterales</taxon>
        <taxon>Enterobacteriaceae</taxon>
        <taxon>Escherichia</taxon>
    </lineage>
</organism>
<dbReference type="EMBL" id="WTRC01001162">
    <property type="protein sequence ID" value="MWT25170.1"/>
    <property type="molecule type" value="Genomic_DNA"/>
</dbReference>
<dbReference type="Proteomes" id="UP000462410">
    <property type="component" value="Unassembled WGS sequence"/>
</dbReference>
<proteinExistence type="predicted"/>
<reference evidence="1 2" key="1">
    <citation type="submission" date="2019-12" db="EMBL/GenBank/DDBJ databases">
        <title>Enteriobacteria Tanzani isolates_8377-8380.</title>
        <authorList>
            <person name="Subbiah M."/>
            <person name="Call D."/>
        </authorList>
    </citation>
    <scope>NUCLEOTIDE SEQUENCE [LARGE SCALE GENOMIC DNA]</scope>
    <source>
        <strain evidence="1 2">8378wH8</strain>
    </source>
</reference>
<dbReference type="AlphaFoldDB" id="A0A8T6AB06"/>
<evidence type="ECO:0000313" key="2">
    <source>
        <dbReference type="Proteomes" id="UP000462410"/>
    </source>
</evidence>
<name>A0A8T6AB06_ECOLX</name>
<gene>
    <name evidence="1" type="ORF">GP965_30400</name>
</gene>
<comment type="caution">
    <text evidence="1">The sequence shown here is derived from an EMBL/GenBank/DDBJ whole genome shotgun (WGS) entry which is preliminary data.</text>
</comment>
<evidence type="ECO:0000313" key="1">
    <source>
        <dbReference type="EMBL" id="MWT25170.1"/>
    </source>
</evidence>
<protein>
    <submittedName>
        <fullName evidence="1">Uncharacterized protein</fullName>
    </submittedName>
</protein>
<accession>A0A8T6AB06</accession>